<dbReference type="InterPro" id="IPR000210">
    <property type="entry name" value="BTB/POZ_dom"/>
</dbReference>
<feature type="region of interest" description="Disordered" evidence="3">
    <location>
        <begin position="1"/>
        <end position="46"/>
    </location>
</feature>
<dbReference type="InterPro" id="IPR011705">
    <property type="entry name" value="BACK"/>
</dbReference>
<sequence length="316" mass="35283">MFSSDSSTSSSASDTTAPTTNRETPSPDKRQTQDDAVGTLPSPPRIHAISNAGFDMRQKMTELRRNEVLCDVWVEVGGITFPAHRAVLASSSDYMRALFEGNRFADSAEAHIQLQDMSATAFEHILNLVYLDKCRVEGSDLMDVLEAASRLQCTGIIEELGRHIAENVGPDTCLNAWESAERMGLKTLEVAAKAKALSSFDDMSKMDSFKDLSVDHLSELLADDCLAVESEEEVYTAVIAWARAQPQPIAADDLEKVMTHVRFPFMSEQFIDQHVETEQLLLDNLRVMVDIQRSFKEKLYGARTKRTVPRKMRCDV</sequence>
<proteinExistence type="predicted"/>
<protein>
    <recommendedName>
        <fullName evidence="4">BTB domain-containing protein</fullName>
    </recommendedName>
</protein>
<dbReference type="Pfam" id="PF07707">
    <property type="entry name" value="BACK"/>
    <property type="match status" value="1"/>
</dbReference>
<evidence type="ECO:0000313" key="5">
    <source>
        <dbReference type="EMBL" id="CAD8320825.1"/>
    </source>
</evidence>
<evidence type="ECO:0000256" key="3">
    <source>
        <dbReference type="SAM" id="MobiDB-lite"/>
    </source>
</evidence>
<reference evidence="5" key="1">
    <citation type="submission" date="2021-01" db="EMBL/GenBank/DDBJ databases">
        <authorList>
            <person name="Corre E."/>
            <person name="Pelletier E."/>
            <person name="Niang G."/>
            <person name="Scheremetjew M."/>
            <person name="Finn R."/>
            <person name="Kale V."/>
            <person name="Holt S."/>
            <person name="Cochrane G."/>
            <person name="Meng A."/>
            <person name="Brown T."/>
            <person name="Cohen L."/>
        </authorList>
    </citation>
    <scope>NUCLEOTIDE SEQUENCE</scope>
    <source>
        <strain evidence="5">CCMP147</strain>
    </source>
</reference>
<evidence type="ECO:0000256" key="1">
    <source>
        <dbReference type="ARBA" id="ARBA00022441"/>
    </source>
</evidence>
<dbReference type="AlphaFoldDB" id="A0A7R9WCK0"/>
<evidence type="ECO:0000256" key="2">
    <source>
        <dbReference type="ARBA" id="ARBA00022737"/>
    </source>
</evidence>
<feature type="domain" description="BTB" evidence="4">
    <location>
        <begin position="70"/>
        <end position="138"/>
    </location>
</feature>
<keyword evidence="2" id="KW-0677">Repeat</keyword>
<dbReference type="PANTHER" id="PTHR45632:SF3">
    <property type="entry name" value="KELCH-LIKE PROTEIN 32"/>
    <property type="match status" value="1"/>
</dbReference>
<name>A0A7R9WCK0_9STRA</name>
<dbReference type="PROSITE" id="PS50097">
    <property type="entry name" value="BTB"/>
    <property type="match status" value="1"/>
</dbReference>
<organism evidence="5">
    <name type="scientific">Pseudictyota dubia</name>
    <dbReference type="NCBI Taxonomy" id="2749911"/>
    <lineage>
        <taxon>Eukaryota</taxon>
        <taxon>Sar</taxon>
        <taxon>Stramenopiles</taxon>
        <taxon>Ochrophyta</taxon>
        <taxon>Bacillariophyta</taxon>
        <taxon>Mediophyceae</taxon>
        <taxon>Biddulphiophycidae</taxon>
        <taxon>Eupodiscales</taxon>
        <taxon>Odontellaceae</taxon>
        <taxon>Pseudictyota</taxon>
    </lineage>
</organism>
<accession>A0A7R9WCK0</accession>
<dbReference type="SMART" id="SM00225">
    <property type="entry name" value="BTB"/>
    <property type="match status" value="1"/>
</dbReference>
<dbReference type="SMART" id="SM00875">
    <property type="entry name" value="BACK"/>
    <property type="match status" value="1"/>
</dbReference>
<dbReference type="CDD" id="cd18186">
    <property type="entry name" value="BTB_POZ_ZBTB_KLHL-like"/>
    <property type="match status" value="1"/>
</dbReference>
<dbReference type="SUPFAM" id="SSF54695">
    <property type="entry name" value="POZ domain"/>
    <property type="match status" value="1"/>
</dbReference>
<feature type="compositionally biased region" description="Low complexity" evidence="3">
    <location>
        <begin position="1"/>
        <end position="20"/>
    </location>
</feature>
<dbReference type="InterPro" id="IPR011333">
    <property type="entry name" value="SKP1/BTB/POZ_sf"/>
</dbReference>
<evidence type="ECO:0000259" key="4">
    <source>
        <dbReference type="PROSITE" id="PS50097"/>
    </source>
</evidence>
<gene>
    <name evidence="5" type="ORF">TDUB1175_LOCUS19241</name>
</gene>
<keyword evidence="1" id="KW-0880">Kelch repeat</keyword>
<dbReference type="Gene3D" id="3.30.710.10">
    <property type="entry name" value="Potassium Channel Kv1.1, Chain A"/>
    <property type="match status" value="1"/>
</dbReference>
<dbReference type="PANTHER" id="PTHR45632">
    <property type="entry name" value="LD33804P"/>
    <property type="match status" value="1"/>
</dbReference>
<dbReference type="Gene3D" id="1.25.40.420">
    <property type="match status" value="1"/>
</dbReference>
<dbReference type="EMBL" id="HBED01038171">
    <property type="protein sequence ID" value="CAD8320825.1"/>
    <property type="molecule type" value="Transcribed_RNA"/>
</dbReference>
<dbReference type="Pfam" id="PF00651">
    <property type="entry name" value="BTB"/>
    <property type="match status" value="1"/>
</dbReference>